<sequence>MDKKKTEGNPGMLNNANYSLSDYATKNVKCPSCGMFNPPALEKCRRCGTDVPKVEKRE</sequence>
<evidence type="ECO:0008006" key="3">
    <source>
        <dbReference type="Google" id="ProtNLM"/>
    </source>
</evidence>
<dbReference type="InterPro" id="IPR038587">
    <property type="entry name" value="Ribosomal_eL40_sf"/>
</dbReference>
<reference evidence="1" key="1">
    <citation type="submission" date="2024-05" db="EMBL/GenBank/DDBJ databases">
        <title>Isolation and characterization of Sporomusa carbonis sp. nov., a carboxydotrophic hydrogenogen in the genus of Sporomusa isolated from a charcoal burning pile.</title>
        <authorList>
            <person name="Boeer T."/>
            <person name="Rosenbaum F."/>
            <person name="Eysell L."/>
            <person name="Mueller V."/>
            <person name="Daniel R."/>
            <person name="Poehlein A."/>
        </authorList>
    </citation>
    <scope>NUCLEOTIDE SEQUENCE [LARGE SCALE GENOMIC DNA]</scope>
    <source>
        <strain evidence="1">DSM 10669</strain>
    </source>
</reference>
<dbReference type="RefSeq" id="WP_169717948.1">
    <property type="nucleotide sequence ID" value="NZ_CP155573.1"/>
</dbReference>
<gene>
    <name evidence="1" type="ORF">SPSIL_047710</name>
</gene>
<organism evidence="1 2">
    <name type="scientific">Sporomusa silvacetica DSM 10669</name>
    <dbReference type="NCBI Taxonomy" id="1123289"/>
    <lineage>
        <taxon>Bacteria</taxon>
        <taxon>Bacillati</taxon>
        <taxon>Bacillota</taxon>
        <taxon>Negativicutes</taxon>
        <taxon>Selenomonadales</taxon>
        <taxon>Sporomusaceae</taxon>
        <taxon>Sporomusa</taxon>
    </lineage>
</organism>
<evidence type="ECO:0000313" key="1">
    <source>
        <dbReference type="EMBL" id="XFO68548.1"/>
    </source>
</evidence>
<accession>A0ABZ3IT45</accession>
<proteinExistence type="predicted"/>
<protein>
    <recommendedName>
        <fullName evidence="3">RanBP2-type domain-containing protein</fullName>
    </recommendedName>
</protein>
<dbReference type="Proteomes" id="UP000216752">
    <property type="component" value="Chromosome"/>
</dbReference>
<evidence type="ECO:0000313" key="2">
    <source>
        <dbReference type="Proteomes" id="UP000216752"/>
    </source>
</evidence>
<dbReference type="EMBL" id="CP155573">
    <property type="protein sequence ID" value="XFO68548.1"/>
    <property type="molecule type" value="Genomic_DNA"/>
</dbReference>
<keyword evidence="2" id="KW-1185">Reference proteome</keyword>
<name>A0ABZ3IT45_9FIRM</name>
<dbReference type="Gene3D" id="4.10.1060.50">
    <property type="match status" value="1"/>
</dbReference>